<name>A0A420RJS4_FUSOX</name>
<sequence>MSSRPDLPSSCMSDDETLQQKTPESKPRHSSLVKLLFDRTRVDQAVENHNYPGSGSFEDPFVVSWIPDDTGNPLNWPKWLKWTITMVSAATCFAVAFSSSAYTGTIVPLMIHFNASHTLITAGVSLYVLGFAVGPLLWAPLCEIYGRQIIFVISYGLYVVFSAACTADNGVATLLVLRFFCGTFGSSPLTNAGGVISDIFNADERAIAMAFFSLAPALGPSLGPFIGGYLSDGQGWRWVMGLMAIVAGFFWVLDMCCAPETYAPYILQNRADFLSKKTGKVYISIYEHQGKADPPAVVLKKALIRPWQLLCFEPIVLLLSIYVAILFGTLYMLFGAYPVVFQLERGWSAGKGGLAFLGVAVGMISAIPTIGLINIWYMKVTKRFGNEPVPPEYRLPGCMLGGICVPVGMFWFAWTSYRSVHWMSPVAAGAPFGLGMSLVFHSIFSYLIDSYTIYAASVLASNAVLRSLFGAAFPLFTKQMYDNLGTQWASTVPAFLSLACLPMPFIFFKYGPAIRQRCLFPQLTSLVPTHQKIKCPSAMDPVTAVGLASAIISFVPLCVKLLQSAREIRDSLDGSVEKNLTRKAIVDEMKALSRRLKSADQARFLPEQRGLYDLALKCHELSQKILYLLDKIRPKSKSSFENYRSAYRAWSCESEIKNLEKQLNDCRSQLALGIVDLSSQDSAVYSKRILAMAQTDASRLEELQRHTEALRSGVQVEQIGTEACTQLRRLLGLQDDALAAIYQNRILESIKFENMHERDDRVHYPHEKTFNWLVEDDETPENEATGMSKSETLDMHEMKSKSRELFMNWLSSSEGIFHISGKLGSGKSTLMKLVCTRGQTRLELEKWAGNRSLLITQFFFWKPGTEMQKSLDGLYRSLLYDILHAFPELIKNVLPNIWKEVETSPWQIQTKFDLPIDVVKSALEQTIFNSESCAPRVCFCFFIDGIDEYDESHSRDHIYLVRLLRHWVKDSEGRLKMVVSSRDYNVFLNGFSADYRLQLHELTWFDMRQYVQDSLPHLPNSTLKEHLLKTIPRKACGIFLWIVLVVNEIRKKVEDDVTQDQLLQLLDGLPPGLEALFENILNRLDQNNRKIAYQIMALLRTANDNYLTLSLMEFSFLEDYHRDSELSIRDEFMSRYATNSDDNRTPDIYGKRLRGCCGGLVECYPSKPNYYSPWGVLSFTHRSIPDMLERPKIKAEMQSYLKGFSSVDVLSYLIFAAARFLRKDKTEVKDSCARVTWMRLEARIDRPPYRFLQYVSSWVGDPLDMKPEPSYPLLHQGIQVYVNRGRQSLDRYGVITGLETFSVLCQAALIGHIEYVEWFLKNNLEAIDKSWKTSLVGNALLQAYIRVGLPIQLLSYFFKGHFLSLERIPFEAKNLLLDGNPPGSLTVGPRSSIAYDYALSDDHTVWERILFYCFLGWVGMAYPFHTDRFGLAVEQFLLHGAPSEFHIVIEPLRSPTQVTFHFPKPKTPLTFECESNRSTSEFLIENVTGWDECDGKLSLSLLRWIQSVNPKNKAAIIDILETAKQCAPGSKQLETAPLVAGGIAPGATEHIDMTRPSFYRHMLLYKLFPGGLEVIDTNARKF</sequence>
<evidence type="ECO:0000256" key="5">
    <source>
        <dbReference type="ARBA" id="ARBA00022737"/>
    </source>
</evidence>
<dbReference type="PANTHER" id="PTHR23502">
    <property type="entry name" value="MAJOR FACILITATOR SUPERFAMILY"/>
    <property type="match status" value="1"/>
</dbReference>
<evidence type="ECO:0000256" key="1">
    <source>
        <dbReference type="ARBA" id="ARBA00004651"/>
    </source>
</evidence>
<feature type="transmembrane region" description="Helical" evidence="12">
    <location>
        <begin position="309"/>
        <end position="334"/>
    </location>
</feature>
<feature type="transmembrane region" description="Helical" evidence="12">
    <location>
        <begin position="119"/>
        <end position="138"/>
    </location>
</feature>
<evidence type="ECO:0000256" key="4">
    <source>
        <dbReference type="ARBA" id="ARBA00022692"/>
    </source>
</evidence>
<evidence type="ECO:0000256" key="2">
    <source>
        <dbReference type="ARBA" id="ARBA00022448"/>
    </source>
</evidence>
<evidence type="ECO:0000256" key="6">
    <source>
        <dbReference type="ARBA" id="ARBA00022989"/>
    </source>
</evidence>
<dbReference type="InterPro" id="IPR011701">
    <property type="entry name" value="MFS"/>
</dbReference>
<keyword evidence="4 12" id="KW-0812">Transmembrane</keyword>
<evidence type="ECO:0000313" key="15">
    <source>
        <dbReference type="Proteomes" id="UP000285860"/>
    </source>
</evidence>
<comment type="subcellular location">
    <subcellularLocation>
        <location evidence="1">Cell membrane</location>
        <topology evidence="1">Multi-pass membrane protein</topology>
    </subcellularLocation>
</comment>
<keyword evidence="6 12" id="KW-1133">Transmembrane helix</keyword>
<keyword evidence="5" id="KW-0677">Repeat</keyword>
<organism evidence="14 15">
    <name type="scientific">Fusarium oxysporum</name>
    <name type="common">Fusarium vascular wilt</name>
    <dbReference type="NCBI Taxonomy" id="5507"/>
    <lineage>
        <taxon>Eukaryota</taxon>
        <taxon>Fungi</taxon>
        <taxon>Dikarya</taxon>
        <taxon>Ascomycota</taxon>
        <taxon>Pezizomycotina</taxon>
        <taxon>Sordariomycetes</taxon>
        <taxon>Hypocreomycetidae</taxon>
        <taxon>Hypocreales</taxon>
        <taxon>Nectriaceae</taxon>
        <taxon>Fusarium</taxon>
        <taxon>Fusarium oxysporum species complex</taxon>
    </lineage>
</organism>
<dbReference type="GO" id="GO:0005886">
    <property type="term" value="C:plasma membrane"/>
    <property type="evidence" value="ECO:0007669"/>
    <property type="project" value="UniProtKB-SubCell"/>
</dbReference>
<dbReference type="SUPFAM" id="SSF52540">
    <property type="entry name" value="P-loop containing nucleoside triphosphate hydrolases"/>
    <property type="match status" value="1"/>
</dbReference>
<dbReference type="VEuPathDB" id="FungiDB:FOMG_14759"/>
<dbReference type="Pfam" id="PF25053">
    <property type="entry name" value="DUF7791"/>
    <property type="match status" value="1"/>
</dbReference>
<dbReference type="FunFam" id="1.20.1250.20:FF:000011">
    <property type="entry name" value="MFS multidrug transporter, putative"/>
    <property type="match status" value="1"/>
</dbReference>
<dbReference type="GO" id="GO:0022857">
    <property type="term" value="F:transmembrane transporter activity"/>
    <property type="evidence" value="ECO:0007669"/>
    <property type="project" value="InterPro"/>
</dbReference>
<feature type="transmembrane region" description="Helical" evidence="12">
    <location>
        <begin position="354"/>
        <end position="377"/>
    </location>
</feature>
<evidence type="ECO:0000256" key="7">
    <source>
        <dbReference type="ARBA" id="ARBA00023136"/>
    </source>
</evidence>
<dbReference type="Pfam" id="PF07690">
    <property type="entry name" value="MFS_1"/>
    <property type="match status" value="1"/>
</dbReference>
<comment type="caution">
    <text evidence="14">The sequence shown here is derived from an EMBL/GenBank/DDBJ whole genome shotgun (WGS) entry which is preliminary data.</text>
</comment>
<dbReference type="PROSITE" id="PS50850">
    <property type="entry name" value="MFS"/>
    <property type="match status" value="1"/>
</dbReference>
<dbReference type="VEuPathDB" id="FungiDB:HZS61_006803"/>
<dbReference type="InterPro" id="IPR036259">
    <property type="entry name" value="MFS_trans_sf"/>
</dbReference>
<dbReference type="VEuPathDB" id="FungiDB:FOXG_12239"/>
<evidence type="ECO:0000313" key="14">
    <source>
        <dbReference type="EMBL" id="RKL17262.1"/>
    </source>
</evidence>
<proteinExistence type="inferred from homology"/>
<evidence type="ECO:0000256" key="9">
    <source>
        <dbReference type="ARBA" id="ARBA00038459"/>
    </source>
</evidence>
<feature type="transmembrane region" description="Helical" evidence="12">
    <location>
        <begin position="82"/>
        <end position="107"/>
    </location>
</feature>
<comment type="similarity">
    <text evidence="9">Belongs to the major facilitator superfamily. DHA1 family. Polyamines/proton antiporter (TC 2.A.1.2.16) subfamily.</text>
</comment>
<dbReference type="Gene3D" id="1.20.1250.20">
    <property type="entry name" value="MFS general substrate transporter like domains"/>
    <property type="match status" value="1"/>
</dbReference>
<accession>A0A420RJS4</accession>
<feature type="domain" description="Major facilitator superfamily (MFS) profile" evidence="13">
    <location>
        <begin position="84"/>
        <end position="517"/>
    </location>
</feature>
<reference evidence="14 15" key="1">
    <citation type="journal article" date="2018" name="Sci. Rep.">
        <title>Characterisation of pathogen-specific regions and novel effector candidates in Fusarium oxysporum f. sp. cepae.</title>
        <authorList>
            <person name="Armitage A.D."/>
            <person name="Taylor A."/>
            <person name="Sobczyk M.K."/>
            <person name="Baxter L."/>
            <person name="Greenfield B.P."/>
            <person name="Bates H.J."/>
            <person name="Wilson F."/>
            <person name="Jackson A.C."/>
            <person name="Ott S."/>
            <person name="Harrison R.J."/>
            <person name="Clarkson J.P."/>
        </authorList>
    </citation>
    <scope>NUCLEOTIDE SEQUENCE [LARGE SCALE GENOMIC DNA]</scope>
    <source>
        <strain evidence="14 15">Fo_A28</strain>
    </source>
</reference>
<evidence type="ECO:0000256" key="10">
    <source>
        <dbReference type="ARBA" id="ARBA00054466"/>
    </source>
</evidence>
<dbReference type="VEuPathDB" id="FungiDB:FOIG_10197"/>
<dbReference type="EMBL" id="MRCY01000016">
    <property type="protein sequence ID" value="RKL17262.1"/>
    <property type="molecule type" value="Genomic_DNA"/>
</dbReference>
<dbReference type="VEuPathDB" id="FungiDB:HZS61_006802"/>
<dbReference type="InterPro" id="IPR027417">
    <property type="entry name" value="P-loop_NTPase"/>
</dbReference>
<evidence type="ECO:0000259" key="13">
    <source>
        <dbReference type="PROSITE" id="PS50850"/>
    </source>
</evidence>
<gene>
    <name evidence="14" type="ORF">BFJ68_g4766</name>
</gene>
<dbReference type="VEuPathDB" id="FungiDB:FOZG_13229"/>
<feature type="transmembrane region" description="Helical" evidence="12">
    <location>
        <begin position="206"/>
        <end position="230"/>
    </location>
</feature>
<dbReference type="PANTHER" id="PTHR23502:SF186">
    <property type="entry name" value="MAJOR FACILITATOR SUPERFAMILY (MFS) PROFILE DOMAIN-CONTAINING PROTEIN"/>
    <property type="match status" value="1"/>
</dbReference>
<feature type="transmembrane region" description="Helical" evidence="12">
    <location>
        <begin position="426"/>
        <end position="447"/>
    </location>
</feature>
<keyword evidence="2" id="KW-0813">Transport</keyword>
<dbReference type="VEuPathDB" id="FungiDB:FOMG_14760"/>
<feature type="region of interest" description="Disordered" evidence="11">
    <location>
        <begin position="1"/>
        <end position="30"/>
    </location>
</feature>
<dbReference type="InterPro" id="IPR056884">
    <property type="entry name" value="NPHP3-like_N"/>
</dbReference>
<dbReference type="InterPro" id="IPR020846">
    <property type="entry name" value="MFS_dom"/>
</dbReference>
<feature type="transmembrane region" description="Helical" evidence="12">
    <location>
        <begin position="236"/>
        <end position="253"/>
    </location>
</feature>
<dbReference type="InterPro" id="IPR056693">
    <property type="entry name" value="DUF7791"/>
</dbReference>
<evidence type="ECO:0000256" key="8">
    <source>
        <dbReference type="ARBA" id="ARBA00023180"/>
    </source>
</evidence>
<comment type="function">
    <text evidence="10">Efflux pump involved in export of fusaric acid, a mycotoxin with low to moderate toxicity to animals and humans, but with high phytotoxic properties. Constitutes a self-protecting mechanism of the fungus against critical levels of FSA within the cell.</text>
</comment>
<dbReference type="VEuPathDB" id="FungiDB:FOZG_13230"/>
<dbReference type="VEuPathDB" id="FungiDB:FOC4_g10005112"/>
<dbReference type="Proteomes" id="UP000285860">
    <property type="component" value="Unassembled WGS sequence"/>
</dbReference>
<feature type="transmembrane region" description="Helical" evidence="12">
    <location>
        <begin position="150"/>
        <end position="177"/>
    </location>
</feature>
<feature type="transmembrane region" description="Helical" evidence="12">
    <location>
        <begin position="488"/>
        <end position="508"/>
    </location>
</feature>
<dbReference type="VEuPathDB" id="FungiDB:FOIG_10198"/>
<protein>
    <recommendedName>
        <fullName evidence="13">Major facilitator superfamily (MFS) profile domain-containing protein</fullName>
    </recommendedName>
</protein>
<evidence type="ECO:0000256" key="3">
    <source>
        <dbReference type="ARBA" id="ARBA00022475"/>
    </source>
</evidence>
<feature type="transmembrane region" description="Helical" evidence="12">
    <location>
        <begin position="454"/>
        <end position="476"/>
    </location>
</feature>
<dbReference type="SUPFAM" id="SSF103473">
    <property type="entry name" value="MFS general substrate transporter"/>
    <property type="match status" value="1"/>
</dbReference>
<dbReference type="VEuPathDB" id="FungiDB:FOXG_12240"/>
<dbReference type="VEuPathDB" id="FungiDB:FOC1_g10007818"/>
<keyword evidence="7 12" id="KW-0472">Membrane</keyword>
<keyword evidence="8" id="KW-0325">Glycoprotein</keyword>
<keyword evidence="3" id="KW-1003">Cell membrane</keyword>
<feature type="transmembrane region" description="Helical" evidence="12">
    <location>
        <begin position="397"/>
        <end position="414"/>
    </location>
</feature>
<dbReference type="CDD" id="cd17323">
    <property type="entry name" value="MFS_Tpo1_MDR_like"/>
    <property type="match status" value="1"/>
</dbReference>
<dbReference type="VEuPathDB" id="FungiDB:FOC1_g10007819"/>
<evidence type="ECO:0000256" key="11">
    <source>
        <dbReference type="SAM" id="MobiDB-lite"/>
    </source>
</evidence>
<dbReference type="VEuPathDB" id="FungiDB:FOC4_g10005113"/>
<dbReference type="Pfam" id="PF24883">
    <property type="entry name" value="NPHP3_N"/>
    <property type="match status" value="1"/>
</dbReference>
<evidence type="ECO:0000256" key="12">
    <source>
        <dbReference type="SAM" id="Phobius"/>
    </source>
</evidence>